<dbReference type="KEGG" id="scoe:CP976_29210"/>
<dbReference type="Proteomes" id="UP000326598">
    <property type="component" value="Chromosome"/>
</dbReference>
<dbReference type="EMBL" id="CP023694">
    <property type="protein sequence ID" value="QEV27789.1"/>
    <property type="molecule type" value="Genomic_DNA"/>
</dbReference>
<dbReference type="NCBIfam" id="TIGR04469">
    <property type="entry name" value="CGA_synth_rel"/>
    <property type="match status" value="1"/>
</dbReference>
<gene>
    <name evidence="1" type="primary">blsF</name>
    <name evidence="1" type="ORF">CP976_29210</name>
</gene>
<evidence type="ECO:0000313" key="2">
    <source>
        <dbReference type="Proteomes" id="UP000326598"/>
    </source>
</evidence>
<evidence type="ECO:0000313" key="1">
    <source>
        <dbReference type="EMBL" id="QEV27789.1"/>
    </source>
</evidence>
<dbReference type="InterPro" id="IPR031013">
    <property type="entry name" value="CGA_synth-rel"/>
</dbReference>
<dbReference type="RefSeq" id="WP_150483009.1">
    <property type="nucleotide sequence ID" value="NZ_BMTB01000004.1"/>
</dbReference>
<dbReference type="GeneID" id="91420132"/>
<sequence length="318" mass="33054">METRLSSVQAGLTVLAAALPDDPESQTVLGWICAHLTEVELLPGQEPGSAAAQSPEAPARVAVICDDTALAEHTERAGTAVVFVSSTGVAPTNGWPAARIRSMHRPGWLPGERHQGVHQAGTVAPPRAVRARNGRGALIRLAVPEAADTADSTRLLRTAQDALAEAADCPVFAVHLYGPGSASATETVTALLPGATVYQDRDPAAERALSEASLLVSSPALTSVTLAQTARIPLALLPPLGAHQQRAVAVLDSAGAPLAVLSGDHARRTDEAEALRRALDAPDELAHWADAAQQAAGDDRRGAQRIARKVRQLLLAPM</sequence>
<name>A0A5J6I5Z9_STRC4</name>
<reference evidence="1 2" key="1">
    <citation type="submission" date="2017-09" db="EMBL/GenBank/DDBJ databases">
        <authorList>
            <person name="Lee N."/>
            <person name="Cho B.-K."/>
        </authorList>
    </citation>
    <scope>NUCLEOTIDE SEQUENCE [LARGE SCALE GENOMIC DNA]</scope>
    <source>
        <strain evidence="1 2">ATCC 13740</strain>
    </source>
</reference>
<dbReference type="Gene3D" id="3.40.50.2000">
    <property type="entry name" value="Glycogen Phosphorylase B"/>
    <property type="match status" value="1"/>
</dbReference>
<proteinExistence type="predicted"/>
<accession>A0A5J6I5Z9</accession>
<protein>
    <submittedName>
        <fullName evidence="1">CGA synthase-related protein</fullName>
    </submittedName>
</protein>
<dbReference type="AlphaFoldDB" id="A0A5J6I5Z9"/>
<organism evidence="1 2">
    <name type="scientific">Streptomyces coeruleorubidus</name>
    <dbReference type="NCBI Taxonomy" id="116188"/>
    <lineage>
        <taxon>Bacteria</taxon>
        <taxon>Bacillati</taxon>
        <taxon>Actinomycetota</taxon>
        <taxon>Actinomycetes</taxon>
        <taxon>Kitasatosporales</taxon>
        <taxon>Streptomycetaceae</taxon>
        <taxon>Streptomyces</taxon>
    </lineage>
</organism>